<dbReference type="CDD" id="cd16423">
    <property type="entry name" value="HAD_BPGM-like"/>
    <property type="match status" value="1"/>
</dbReference>
<evidence type="ECO:0000256" key="2">
    <source>
        <dbReference type="ARBA" id="ARBA00006171"/>
    </source>
</evidence>
<dbReference type="SFLD" id="SFLDG01129">
    <property type="entry name" value="C1.5:_HAD__Beta-PGM__Phosphata"/>
    <property type="match status" value="1"/>
</dbReference>
<reference evidence="6 7" key="1">
    <citation type="submission" date="2019-03" db="EMBL/GenBank/DDBJ databases">
        <title>Genomic Encyclopedia of Archaeal and Bacterial Type Strains, Phase II (KMG-II): from individual species to whole genera.</title>
        <authorList>
            <person name="Goeker M."/>
        </authorList>
    </citation>
    <scope>NUCLEOTIDE SEQUENCE [LARGE SCALE GENOMIC DNA]</scope>
    <source>
        <strain evidence="6 7">DSM 28213</strain>
    </source>
</reference>
<dbReference type="InterPro" id="IPR036412">
    <property type="entry name" value="HAD-like_sf"/>
</dbReference>
<name>A0A4V6Q0T1_9FLAO</name>
<dbReference type="SUPFAM" id="SSF56784">
    <property type="entry name" value="HAD-like"/>
    <property type="match status" value="1"/>
</dbReference>
<evidence type="ECO:0000313" key="7">
    <source>
        <dbReference type="Proteomes" id="UP000295215"/>
    </source>
</evidence>
<gene>
    <name evidence="6" type="ORF">C8P70_10450</name>
</gene>
<keyword evidence="3" id="KW-0479">Metal-binding</keyword>
<keyword evidence="7" id="KW-1185">Reference proteome</keyword>
<dbReference type="InterPro" id="IPR006439">
    <property type="entry name" value="HAD-SF_hydro_IA"/>
</dbReference>
<dbReference type="SFLD" id="SFLDS00003">
    <property type="entry name" value="Haloacid_Dehalogenase"/>
    <property type="match status" value="1"/>
</dbReference>
<comment type="cofactor">
    <cofactor evidence="1">
        <name>Mg(2+)</name>
        <dbReference type="ChEBI" id="CHEBI:18420"/>
    </cofactor>
</comment>
<organism evidence="6 7">
    <name type="scientific">Myroides indicus</name>
    <dbReference type="NCBI Taxonomy" id="1323422"/>
    <lineage>
        <taxon>Bacteria</taxon>
        <taxon>Pseudomonadati</taxon>
        <taxon>Bacteroidota</taxon>
        <taxon>Flavobacteriia</taxon>
        <taxon>Flavobacteriales</taxon>
        <taxon>Flavobacteriaceae</taxon>
        <taxon>Myroides</taxon>
    </lineage>
</organism>
<dbReference type="GO" id="GO:0046872">
    <property type="term" value="F:metal ion binding"/>
    <property type="evidence" value="ECO:0007669"/>
    <property type="project" value="UniProtKB-KW"/>
</dbReference>
<dbReference type="InterPro" id="IPR041492">
    <property type="entry name" value="HAD_2"/>
</dbReference>
<dbReference type="NCBIfam" id="TIGR01549">
    <property type="entry name" value="HAD-SF-IA-v1"/>
    <property type="match status" value="1"/>
</dbReference>
<dbReference type="Pfam" id="PF13419">
    <property type="entry name" value="HAD_2"/>
    <property type="match status" value="1"/>
</dbReference>
<dbReference type="RefSeq" id="WP_133711786.1">
    <property type="nucleotide sequence ID" value="NZ_SOAG01000004.1"/>
</dbReference>
<dbReference type="InterPro" id="IPR023198">
    <property type="entry name" value="PGP-like_dom2"/>
</dbReference>
<evidence type="ECO:0000256" key="4">
    <source>
        <dbReference type="ARBA" id="ARBA00022842"/>
    </source>
</evidence>
<keyword evidence="5" id="KW-0119">Carbohydrate metabolism</keyword>
<dbReference type="AlphaFoldDB" id="A0A4V6Q0T1"/>
<protein>
    <submittedName>
        <fullName evidence="6">HAD superfamily hydrolase (TIGR01509 family)/HAD superfamily hydrolase (TIGR01549 family)</fullName>
    </submittedName>
</protein>
<sequence>MVKTVIFDMDGVIVDTEPVHRYAYFSHFNELDIAVSSEVYNSFTGFSTKNTYQKLKEIYRLEEDVESLILRKRALFNDAFDTKPDLELISGVRNLIIELHQNGVELILGTSASKGTIEKVFNRFNLYPYFSHLLSGEDFPKSKPDPAIFLSAAGLSKHGKNECIVIEDSTNGIKAAKAADIRVIGYKSANSKQQDYTLADYVISDFNGIDADYIIRL</sequence>
<proteinExistence type="inferred from homology"/>
<dbReference type="SFLD" id="SFLDG01135">
    <property type="entry name" value="C1.5.6:_HAD__Beta-PGM__Phospha"/>
    <property type="match status" value="1"/>
</dbReference>
<evidence type="ECO:0000313" key="6">
    <source>
        <dbReference type="EMBL" id="TDS64334.1"/>
    </source>
</evidence>
<dbReference type="InterPro" id="IPR023214">
    <property type="entry name" value="HAD_sf"/>
</dbReference>
<comment type="similarity">
    <text evidence="2">Belongs to the HAD-like hydrolase superfamily. CbbY/CbbZ/Gph/YieH family.</text>
</comment>
<dbReference type="GO" id="GO:0016787">
    <property type="term" value="F:hydrolase activity"/>
    <property type="evidence" value="ECO:0007669"/>
    <property type="project" value="UniProtKB-KW"/>
</dbReference>
<dbReference type="PANTHER" id="PTHR46193:SF18">
    <property type="entry name" value="HEXITOL PHOSPHATASE B"/>
    <property type="match status" value="1"/>
</dbReference>
<dbReference type="OrthoDB" id="9797743at2"/>
<keyword evidence="4" id="KW-0460">Magnesium</keyword>
<evidence type="ECO:0000256" key="3">
    <source>
        <dbReference type="ARBA" id="ARBA00022723"/>
    </source>
</evidence>
<keyword evidence="6" id="KW-0378">Hydrolase</keyword>
<evidence type="ECO:0000256" key="5">
    <source>
        <dbReference type="ARBA" id="ARBA00023277"/>
    </source>
</evidence>
<dbReference type="InterPro" id="IPR051600">
    <property type="entry name" value="Beta-PGM-like"/>
</dbReference>
<dbReference type="NCBIfam" id="TIGR01509">
    <property type="entry name" value="HAD-SF-IA-v3"/>
    <property type="match status" value="1"/>
</dbReference>
<dbReference type="Proteomes" id="UP000295215">
    <property type="component" value="Unassembled WGS sequence"/>
</dbReference>
<comment type="caution">
    <text evidence="6">The sequence shown here is derived from an EMBL/GenBank/DDBJ whole genome shotgun (WGS) entry which is preliminary data.</text>
</comment>
<accession>A0A4V6Q0T1</accession>
<dbReference type="PANTHER" id="PTHR46193">
    <property type="entry name" value="6-PHOSPHOGLUCONATE PHOSPHATASE"/>
    <property type="match status" value="1"/>
</dbReference>
<dbReference type="Gene3D" id="3.40.50.1000">
    <property type="entry name" value="HAD superfamily/HAD-like"/>
    <property type="match status" value="1"/>
</dbReference>
<dbReference type="Gene3D" id="1.10.150.240">
    <property type="entry name" value="Putative phosphatase, domain 2"/>
    <property type="match status" value="1"/>
</dbReference>
<dbReference type="EMBL" id="SOAG01000004">
    <property type="protein sequence ID" value="TDS64334.1"/>
    <property type="molecule type" value="Genomic_DNA"/>
</dbReference>
<evidence type="ECO:0000256" key="1">
    <source>
        <dbReference type="ARBA" id="ARBA00001946"/>
    </source>
</evidence>